<dbReference type="EMBL" id="BDDD01000085">
    <property type="protein sequence ID" value="GAV58833.1"/>
    <property type="molecule type" value="Genomic_DNA"/>
</dbReference>
<keyword evidence="2" id="KW-1185">Reference proteome</keyword>
<feature type="non-terminal residue" evidence="1">
    <location>
        <position position="1"/>
    </location>
</feature>
<comment type="caution">
    <text evidence="1">The sequence shown here is derived from an EMBL/GenBank/DDBJ whole genome shotgun (WGS) entry which is preliminary data.</text>
</comment>
<organism evidence="1 2">
    <name type="scientific">Cephalotus follicularis</name>
    <name type="common">Albany pitcher plant</name>
    <dbReference type="NCBI Taxonomy" id="3775"/>
    <lineage>
        <taxon>Eukaryota</taxon>
        <taxon>Viridiplantae</taxon>
        <taxon>Streptophyta</taxon>
        <taxon>Embryophyta</taxon>
        <taxon>Tracheophyta</taxon>
        <taxon>Spermatophyta</taxon>
        <taxon>Magnoliopsida</taxon>
        <taxon>eudicotyledons</taxon>
        <taxon>Gunneridae</taxon>
        <taxon>Pentapetalae</taxon>
        <taxon>rosids</taxon>
        <taxon>fabids</taxon>
        <taxon>Oxalidales</taxon>
        <taxon>Cephalotaceae</taxon>
        <taxon>Cephalotus</taxon>
    </lineage>
</organism>
<proteinExistence type="predicted"/>
<protein>
    <submittedName>
        <fullName evidence="1">Uncharacterized protein</fullName>
    </submittedName>
</protein>
<dbReference type="Proteomes" id="UP000187406">
    <property type="component" value="Unassembled WGS sequence"/>
</dbReference>
<evidence type="ECO:0000313" key="2">
    <source>
        <dbReference type="Proteomes" id="UP000187406"/>
    </source>
</evidence>
<accession>A0A1Q3ATE5</accession>
<gene>
    <name evidence="1" type="ORF">CFOL_v3_02366</name>
</gene>
<evidence type="ECO:0000313" key="1">
    <source>
        <dbReference type="EMBL" id="GAV58833.1"/>
    </source>
</evidence>
<dbReference type="InParanoid" id="A0A1Q3ATE5"/>
<name>A0A1Q3ATE5_CEPFO</name>
<sequence length="41" mass="4768">DDGFFLICKGQERFCVETLRNILIYLITASSVKDCFPLPDW</sequence>
<reference evidence="2" key="1">
    <citation type="submission" date="2016-04" db="EMBL/GenBank/DDBJ databases">
        <title>Cephalotus genome sequencing.</title>
        <authorList>
            <person name="Fukushima K."/>
            <person name="Hasebe M."/>
            <person name="Fang X."/>
        </authorList>
    </citation>
    <scope>NUCLEOTIDE SEQUENCE [LARGE SCALE GENOMIC DNA]</scope>
    <source>
        <strain evidence="2">cv. St1</strain>
    </source>
</reference>
<dbReference type="AlphaFoldDB" id="A0A1Q3ATE5"/>